<organism evidence="1 2">
    <name type="scientific">Olpidium bornovanus</name>
    <dbReference type="NCBI Taxonomy" id="278681"/>
    <lineage>
        <taxon>Eukaryota</taxon>
        <taxon>Fungi</taxon>
        <taxon>Fungi incertae sedis</taxon>
        <taxon>Olpidiomycota</taxon>
        <taxon>Olpidiomycotina</taxon>
        <taxon>Olpidiomycetes</taxon>
        <taxon>Olpidiales</taxon>
        <taxon>Olpidiaceae</taxon>
        <taxon>Olpidium</taxon>
    </lineage>
</organism>
<proteinExistence type="predicted"/>
<evidence type="ECO:0000313" key="2">
    <source>
        <dbReference type="Proteomes" id="UP000673691"/>
    </source>
</evidence>
<dbReference type="EMBL" id="JAEFCI010000292">
    <property type="protein sequence ID" value="KAG5463653.1"/>
    <property type="molecule type" value="Genomic_DNA"/>
</dbReference>
<dbReference type="AlphaFoldDB" id="A0A8H8A2V4"/>
<feature type="non-terminal residue" evidence="1">
    <location>
        <position position="76"/>
    </location>
</feature>
<name>A0A8H8A2V4_9FUNG</name>
<comment type="caution">
    <text evidence="1">The sequence shown here is derived from an EMBL/GenBank/DDBJ whole genome shotgun (WGS) entry which is preliminary data.</text>
</comment>
<sequence length="76" mass="8864">MLRAMREMLIGGRFTRDMNRRFRTTLLNLAFVRRARKRYSCGKTTVSSAPLPGKPAMAYSMQRYAEKSSHLHQKTQ</sequence>
<gene>
    <name evidence="1" type="ORF">BJ554DRAFT_5693</name>
</gene>
<accession>A0A8H8A2V4</accession>
<evidence type="ECO:0000313" key="1">
    <source>
        <dbReference type="EMBL" id="KAG5463653.1"/>
    </source>
</evidence>
<dbReference type="Proteomes" id="UP000673691">
    <property type="component" value="Unassembled WGS sequence"/>
</dbReference>
<reference evidence="1 2" key="1">
    <citation type="journal article" name="Sci. Rep.">
        <title>Genome-scale phylogenetic analyses confirm Olpidium as the closest living zoosporic fungus to the non-flagellated, terrestrial fungi.</title>
        <authorList>
            <person name="Chang Y."/>
            <person name="Rochon D."/>
            <person name="Sekimoto S."/>
            <person name="Wang Y."/>
            <person name="Chovatia M."/>
            <person name="Sandor L."/>
            <person name="Salamov A."/>
            <person name="Grigoriev I.V."/>
            <person name="Stajich J.E."/>
            <person name="Spatafora J.W."/>
        </authorList>
    </citation>
    <scope>NUCLEOTIDE SEQUENCE [LARGE SCALE GENOMIC DNA]</scope>
    <source>
        <strain evidence="1">S191</strain>
    </source>
</reference>
<keyword evidence="2" id="KW-1185">Reference proteome</keyword>
<protein>
    <submittedName>
        <fullName evidence="1">Uncharacterized protein</fullName>
    </submittedName>
</protein>